<feature type="compositionally biased region" description="Basic and acidic residues" evidence="1">
    <location>
        <begin position="132"/>
        <end position="142"/>
    </location>
</feature>
<proteinExistence type="predicted"/>
<feature type="compositionally biased region" description="Basic residues" evidence="1">
    <location>
        <begin position="165"/>
        <end position="179"/>
    </location>
</feature>
<sequence>MLEARLLSAGNDAGVGSAWVTKDTGPPPSTAVGPGVGVGDESEKSTASSSSSPAIAIRGPLPNDTTSPSSSSLLFSRLSVTISKAMQGLNAGLNAVSNVTATALRPPVLVHEQTKVGMGTIILSLKGKGKEKDKEVDVRVESESEAEGAGAGKRERGMEPDRRGSGRRRGRSRGWVRCI</sequence>
<dbReference type="EMBL" id="JAFIQS010000006">
    <property type="protein sequence ID" value="KAG5167999.1"/>
    <property type="molecule type" value="Genomic_DNA"/>
</dbReference>
<name>A0A8H7XYY2_PSICU</name>
<protein>
    <submittedName>
        <fullName evidence="2">Uncharacterized protein</fullName>
    </submittedName>
</protein>
<organism evidence="2">
    <name type="scientific">Psilocybe cubensis</name>
    <name type="common">Psychedelic mushroom</name>
    <name type="synonym">Stropharia cubensis</name>
    <dbReference type="NCBI Taxonomy" id="181762"/>
    <lineage>
        <taxon>Eukaryota</taxon>
        <taxon>Fungi</taxon>
        <taxon>Dikarya</taxon>
        <taxon>Basidiomycota</taxon>
        <taxon>Agaricomycotina</taxon>
        <taxon>Agaricomycetes</taxon>
        <taxon>Agaricomycetidae</taxon>
        <taxon>Agaricales</taxon>
        <taxon>Agaricineae</taxon>
        <taxon>Strophariaceae</taxon>
        <taxon>Psilocybe</taxon>
    </lineage>
</organism>
<gene>
    <name evidence="2" type="ORF">JR316_006591</name>
</gene>
<feature type="region of interest" description="Disordered" evidence="1">
    <location>
        <begin position="132"/>
        <end position="179"/>
    </location>
</feature>
<accession>A0A8H7XYY2</accession>
<reference evidence="2" key="1">
    <citation type="submission" date="2021-02" db="EMBL/GenBank/DDBJ databases">
        <title>Psilocybe cubensis genome.</title>
        <authorList>
            <person name="Mckernan K.J."/>
            <person name="Crawford S."/>
            <person name="Trippe A."/>
            <person name="Kane L.T."/>
            <person name="Mclaughlin S."/>
        </authorList>
    </citation>
    <scope>NUCLEOTIDE SEQUENCE [LARGE SCALE GENOMIC DNA]</scope>
    <source>
        <strain evidence="2">MGC-MH-2018</strain>
    </source>
</reference>
<evidence type="ECO:0000313" key="2">
    <source>
        <dbReference type="EMBL" id="KAG5167999.1"/>
    </source>
</evidence>
<comment type="caution">
    <text evidence="2">The sequence shown here is derived from an EMBL/GenBank/DDBJ whole genome shotgun (WGS) entry which is preliminary data.</text>
</comment>
<feature type="region of interest" description="Disordered" evidence="1">
    <location>
        <begin position="15"/>
        <end position="71"/>
    </location>
</feature>
<evidence type="ECO:0000256" key="1">
    <source>
        <dbReference type="SAM" id="MobiDB-lite"/>
    </source>
</evidence>
<dbReference type="AlphaFoldDB" id="A0A8H7XYY2"/>
<feature type="compositionally biased region" description="Basic and acidic residues" evidence="1">
    <location>
        <begin position="152"/>
        <end position="164"/>
    </location>
</feature>